<accession>A0ABV4HQ02</accession>
<keyword evidence="9 12" id="KW-0407">Ion channel</keyword>
<keyword evidence="2 12" id="KW-1003">Cell membrane</keyword>
<keyword evidence="4 12" id="KW-0812">Transmembrane</keyword>
<evidence type="ECO:0000256" key="3">
    <source>
        <dbReference type="ARBA" id="ARBA00022519"/>
    </source>
</evidence>
<keyword evidence="3" id="KW-0997">Cell inner membrane</keyword>
<dbReference type="PANTHER" id="PTHR28259:SF1">
    <property type="entry name" value="FLUORIDE EXPORT PROTEIN 1-RELATED"/>
    <property type="match status" value="1"/>
</dbReference>
<evidence type="ECO:0000256" key="6">
    <source>
        <dbReference type="ARBA" id="ARBA00023053"/>
    </source>
</evidence>
<evidence type="ECO:0000313" key="13">
    <source>
        <dbReference type="EMBL" id="MEZ0473792.1"/>
    </source>
</evidence>
<dbReference type="Pfam" id="PF02537">
    <property type="entry name" value="CRCB"/>
    <property type="match status" value="1"/>
</dbReference>
<dbReference type="HAMAP" id="MF_00454">
    <property type="entry name" value="FluC"/>
    <property type="match status" value="1"/>
</dbReference>
<comment type="function">
    <text evidence="12">Fluoride-specific ion channel. Important for reducing fluoride concentration in the cell, thus reducing its toxicity.</text>
</comment>
<evidence type="ECO:0000256" key="10">
    <source>
        <dbReference type="ARBA" id="ARBA00035120"/>
    </source>
</evidence>
<sequence>MTAPWWMQLLCVMLGGAGGGALRYAVSGWIGRRVGETFPWGTLAVNASGAFAAGWLIGVVHADAAQSRLLWLCLGAGVLGSYTTVSSLSLQTLLPARDGSVRRAAGYLLLSLATGLCAVFAGHWLATR</sequence>
<protein>
    <recommendedName>
        <fullName evidence="12">Fluoride-specific ion channel FluC</fullName>
    </recommendedName>
</protein>
<comment type="catalytic activity">
    <reaction evidence="11">
        <text>fluoride(in) = fluoride(out)</text>
        <dbReference type="Rhea" id="RHEA:76159"/>
        <dbReference type="ChEBI" id="CHEBI:17051"/>
    </reaction>
    <physiologicalReaction direction="left-to-right" evidence="11">
        <dbReference type="Rhea" id="RHEA:76160"/>
    </physiologicalReaction>
</comment>
<dbReference type="EMBL" id="JBFWIC010000003">
    <property type="protein sequence ID" value="MEZ0473792.1"/>
    <property type="molecule type" value="Genomic_DNA"/>
</dbReference>
<evidence type="ECO:0000256" key="9">
    <source>
        <dbReference type="ARBA" id="ARBA00023303"/>
    </source>
</evidence>
<keyword evidence="7 12" id="KW-0406">Ion transport</keyword>
<keyword evidence="6 12" id="KW-0915">Sodium</keyword>
<feature type="transmembrane region" description="Helical" evidence="12">
    <location>
        <begin position="106"/>
        <end position="126"/>
    </location>
</feature>
<keyword evidence="5 12" id="KW-1133">Transmembrane helix</keyword>
<keyword evidence="8 12" id="KW-0472">Membrane</keyword>
<evidence type="ECO:0000256" key="12">
    <source>
        <dbReference type="HAMAP-Rule" id="MF_00454"/>
    </source>
</evidence>
<evidence type="ECO:0000256" key="4">
    <source>
        <dbReference type="ARBA" id="ARBA00022692"/>
    </source>
</evidence>
<dbReference type="RefSeq" id="WP_370562868.1">
    <property type="nucleotide sequence ID" value="NZ_JBFWIB010000002.1"/>
</dbReference>
<evidence type="ECO:0000256" key="1">
    <source>
        <dbReference type="ARBA" id="ARBA00004651"/>
    </source>
</evidence>
<dbReference type="InterPro" id="IPR003691">
    <property type="entry name" value="FluC"/>
</dbReference>
<evidence type="ECO:0000256" key="2">
    <source>
        <dbReference type="ARBA" id="ARBA00022475"/>
    </source>
</evidence>
<reference evidence="13 14" key="1">
    <citation type="submission" date="2024-07" db="EMBL/GenBank/DDBJ databases">
        <title>Luteimonas salilacus sp. nov., isolated from the shore soil of Salt Lake in Tibet of China.</title>
        <authorList>
            <person name="Zhang X."/>
            <person name="Li A."/>
        </authorList>
    </citation>
    <scope>NUCLEOTIDE SEQUENCE [LARGE SCALE GENOMIC DNA]</scope>
    <source>
        <strain evidence="13 14">B3-2-R+30</strain>
    </source>
</reference>
<comment type="similarity">
    <text evidence="10 12">Belongs to the fluoride channel Fluc/FEX (TC 1.A.43) family.</text>
</comment>
<evidence type="ECO:0000256" key="7">
    <source>
        <dbReference type="ARBA" id="ARBA00023065"/>
    </source>
</evidence>
<feature type="transmembrane region" description="Helical" evidence="12">
    <location>
        <begin position="69"/>
        <end position="94"/>
    </location>
</feature>
<keyword evidence="12" id="KW-0813">Transport</keyword>
<evidence type="ECO:0000313" key="14">
    <source>
        <dbReference type="Proteomes" id="UP001566331"/>
    </source>
</evidence>
<evidence type="ECO:0000256" key="11">
    <source>
        <dbReference type="ARBA" id="ARBA00035585"/>
    </source>
</evidence>
<evidence type="ECO:0000256" key="8">
    <source>
        <dbReference type="ARBA" id="ARBA00023136"/>
    </source>
</evidence>
<name>A0ABV4HQ02_9GAMM</name>
<comment type="activity regulation">
    <text evidence="12">Na(+) is not transported, but it plays an essential structural role and its presence is essential for fluoride channel function.</text>
</comment>
<feature type="binding site" evidence="12">
    <location>
        <position position="80"/>
    </location>
    <ligand>
        <name>Na(+)</name>
        <dbReference type="ChEBI" id="CHEBI:29101"/>
        <note>structural</note>
    </ligand>
</feature>
<comment type="subcellular location">
    <subcellularLocation>
        <location evidence="1 12">Cell membrane</location>
        <topology evidence="1 12">Multi-pass membrane protein</topology>
    </subcellularLocation>
</comment>
<feature type="transmembrane region" description="Helical" evidence="12">
    <location>
        <begin position="6"/>
        <end position="26"/>
    </location>
</feature>
<gene>
    <name evidence="12" type="primary">fluC</name>
    <name evidence="12" type="synonym">crcB</name>
    <name evidence="13" type="ORF">AB6713_04050</name>
</gene>
<comment type="caution">
    <text evidence="13">The sequence shown here is derived from an EMBL/GenBank/DDBJ whole genome shotgun (WGS) entry which is preliminary data.</text>
</comment>
<feature type="binding site" evidence="12">
    <location>
        <position position="83"/>
    </location>
    <ligand>
        <name>Na(+)</name>
        <dbReference type="ChEBI" id="CHEBI:29101"/>
        <note>structural</note>
    </ligand>
</feature>
<dbReference type="Proteomes" id="UP001566331">
    <property type="component" value="Unassembled WGS sequence"/>
</dbReference>
<evidence type="ECO:0000256" key="5">
    <source>
        <dbReference type="ARBA" id="ARBA00022989"/>
    </source>
</evidence>
<proteinExistence type="inferred from homology"/>
<feature type="transmembrane region" description="Helical" evidence="12">
    <location>
        <begin position="38"/>
        <end position="57"/>
    </location>
</feature>
<keyword evidence="12" id="KW-0479">Metal-binding</keyword>
<keyword evidence="14" id="KW-1185">Reference proteome</keyword>
<organism evidence="13 14">
    <name type="scientific">Luteimonas salinilitoris</name>
    <dbReference type="NCBI Taxonomy" id="3237697"/>
    <lineage>
        <taxon>Bacteria</taxon>
        <taxon>Pseudomonadati</taxon>
        <taxon>Pseudomonadota</taxon>
        <taxon>Gammaproteobacteria</taxon>
        <taxon>Lysobacterales</taxon>
        <taxon>Lysobacteraceae</taxon>
        <taxon>Luteimonas</taxon>
    </lineage>
</organism>
<dbReference type="PANTHER" id="PTHR28259">
    <property type="entry name" value="FLUORIDE EXPORT PROTEIN 1-RELATED"/>
    <property type="match status" value="1"/>
</dbReference>